<evidence type="ECO:0000256" key="1">
    <source>
        <dbReference type="SAM" id="MobiDB-lite"/>
    </source>
</evidence>
<dbReference type="AlphaFoldDB" id="A0AAV9B8X7"/>
<reference evidence="2" key="2">
    <citation type="submission" date="2023-06" db="EMBL/GenBank/DDBJ databases">
        <authorList>
            <person name="Ma L."/>
            <person name="Liu K.-W."/>
            <person name="Li Z."/>
            <person name="Hsiao Y.-Y."/>
            <person name="Qi Y."/>
            <person name="Fu T."/>
            <person name="Tang G."/>
            <person name="Zhang D."/>
            <person name="Sun W.-H."/>
            <person name="Liu D.-K."/>
            <person name="Li Y."/>
            <person name="Chen G.-Z."/>
            <person name="Liu X.-D."/>
            <person name="Liao X.-Y."/>
            <person name="Jiang Y.-T."/>
            <person name="Yu X."/>
            <person name="Hao Y."/>
            <person name="Huang J."/>
            <person name="Zhao X.-W."/>
            <person name="Ke S."/>
            <person name="Chen Y.-Y."/>
            <person name="Wu W.-L."/>
            <person name="Hsu J.-L."/>
            <person name="Lin Y.-F."/>
            <person name="Huang M.-D."/>
            <person name="Li C.-Y."/>
            <person name="Huang L."/>
            <person name="Wang Z.-W."/>
            <person name="Zhao X."/>
            <person name="Zhong W.-Y."/>
            <person name="Peng D.-H."/>
            <person name="Ahmad S."/>
            <person name="Lan S."/>
            <person name="Zhang J.-S."/>
            <person name="Tsai W.-C."/>
            <person name="Van De Peer Y."/>
            <person name="Liu Z.-J."/>
        </authorList>
    </citation>
    <scope>NUCLEOTIDE SEQUENCE</scope>
    <source>
        <strain evidence="2">SCP</strain>
        <tissue evidence="2">Leaves</tissue>
    </source>
</reference>
<keyword evidence="3" id="KW-1185">Reference proteome</keyword>
<gene>
    <name evidence="2" type="ORF">QJS04_geneDACA021892</name>
</gene>
<sequence length="161" mass="17841">MNENEGERIYSTFSDSKSLDDETPSEKQSIGICDSYKRCQTSSATEFPRDRDENLIDSDVRWAESLLVEKEISENDMVGHGSMEDTLMADGCNAKKVTAVQEGSSTLKEHIKDKKENQIETDKYAIENTTLTSQNRSSVTDCEIGVSLQTGSSGKETIIVV</sequence>
<name>A0AAV9B8X7_ACOGR</name>
<comment type="caution">
    <text evidence="2">The sequence shown here is derived from an EMBL/GenBank/DDBJ whole genome shotgun (WGS) entry which is preliminary data.</text>
</comment>
<reference evidence="2" key="1">
    <citation type="journal article" date="2023" name="Nat. Commun.">
        <title>Diploid and tetraploid genomes of Acorus and the evolution of monocots.</title>
        <authorList>
            <person name="Ma L."/>
            <person name="Liu K.W."/>
            <person name="Li Z."/>
            <person name="Hsiao Y.Y."/>
            <person name="Qi Y."/>
            <person name="Fu T."/>
            <person name="Tang G.D."/>
            <person name="Zhang D."/>
            <person name="Sun W.H."/>
            <person name="Liu D.K."/>
            <person name="Li Y."/>
            <person name="Chen G.Z."/>
            <person name="Liu X.D."/>
            <person name="Liao X.Y."/>
            <person name="Jiang Y.T."/>
            <person name="Yu X."/>
            <person name="Hao Y."/>
            <person name="Huang J."/>
            <person name="Zhao X.W."/>
            <person name="Ke S."/>
            <person name="Chen Y.Y."/>
            <person name="Wu W.L."/>
            <person name="Hsu J.L."/>
            <person name="Lin Y.F."/>
            <person name="Huang M.D."/>
            <person name="Li C.Y."/>
            <person name="Huang L."/>
            <person name="Wang Z.W."/>
            <person name="Zhao X."/>
            <person name="Zhong W.Y."/>
            <person name="Peng D.H."/>
            <person name="Ahmad S."/>
            <person name="Lan S."/>
            <person name="Zhang J.S."/>
            <person name="Tsai W.C."/>
            <person name="Van de Peer Y."/>
            <person name="Liu Z.J."/>
        </authorList>
    </citation>
    <scope>NUCLEOTIDE SEQUENCE</scope>
    <source>
        <strain evidence="2">SCP</strain>
    </source>
</reference>
<evidence type="ECO:0000313" key="2">
    <source>
        <dbReference type="EMBL" id="KAK1273005.1"/>
    </source>
</evidence>
<dbReference type="EMBL" id="JAUJYN010000004">
    <property type="protein sequence ID" value="KAK1273005.1"/>
    <property type="molecule type" value="Genomic_DNA"/>
</dbReference>
<accession>A0AAV9B8X7</accession>
<protein>
    <submittedName>
        <fullName evidence="2">Uncharacterized protein</fullName>
    </submittedName>
</protein>
<proteinExistence type="predicted"/>
<evidence type="ECO:0000313" key="3">
    <source>
        <dbReference type="Proteomes" id="UP001179952"/>
    </source>
</evidence>
<organism evidence="2 3">
    <name type="scientific">Acorus gramineus</name>
    <name type="common">Dwarf sweet flag</name>
    <dbReference type="NCBI Taxonomy" id="55184"/>
    <lineage>
        <taxon>Eukaryota</taxon>
        <taxon>Viridiplantae</taxon>
        <taxon>Streptophyta</taxon>
        <taxon>Embryophyta</taxon>
        <taxon>Tracheophyta</taxon>
        <taxon>Spermatophyta</taxon>
        <taxon>Magnoliopsida</taxon>
        <taxon>Liliopsida</taxon>
        <taxon>Acoraceae</taxon>
        <taxon>Acorus</taxon>
    </lineage>
</organism>
<feature type="region of interest" description="Disordered" evidence="1">
    <location>
        <begin position="1"/>
        <end position="29"/>
    </location>
</feature>
<dbReference type="Proteomes" id="UP001179952">
    <property type="component" value="Unassembled WGS sequence"/>
</dbReference>